<dbReference type="InterPro" id="IPR011009">
    <property type="entry name" value="Kinase-like_dom_sf"/>
</dbReference>
<protein>
    <recommendedName>
        <fullName evidence="1">non-specific serine/threonine protein kinase</fullName>
        <ecNumber evidence="1">2.7.11.1</ecNumber>
    </recommendedName>
</protein>
<evidence type="ECO:0000256" key="6">
    <source>
        <dbReference type="ARBA" id="ARBA00022840"/>
    </source>
</evidence>
<dbReference type="PROSITE" id="PS50011">
    <property type="entry name" value="PROTEIN_KINASE_DOM"/>
    <property type="match status" value="1"/>
</dbReference>
<accession>A0A2P0VN88</accession>
<evidence type="ECO:0000313" key="9">
    <source>
        <dbReference type="Proteomes" id="UP000244773"/>
    </source>
</evidence>
<evidence type="ECO:0000259" key="7">
    <source>
        <dbReference type="PROSITE" id="PS50011"/>
    </source>
</evidence>
<name>A0A2P0VN88_9VIRU</name>
<dbReference type="Gene3D" id="1.10.510.10">
    <property type="entry name" value="Transferase(Phosphotransferase) domain 1"/>
    <property type="match status" value="1"/>
</dbReference>
<organism evidence="8">
    <name type="scientific">Tetraselmis virus 1</name>
    <dbReference type="NCBI Taxonomy" id="2060617"/>
    <lineage>
        <taxon>Viruses</taxon>
        <taxon>Varidnaviria</taxon>
        <taxon>Bamfordvirae</taxon>
        <taxon>Nucleocytoviricota</taxon>
        <taxon>Megaviricetes</taxon>
        <taxon>Imitervirales</taxon>
        <taxon>Allomimiviridae</taxon>
        <taxon>Oceanusvirus</taxon>
        <taxon>Oceanusvirus kaneohense</taxon>
    </lineage>
</organism>
<dbReference type="PANTHER" id="PTHR44167">
    <property type="entry name" value="OVARIAN-SPECIFIC SERINE/THREONINE-PROTEIN KINASE LOK-RELATED"/>
    <property type="match status" value="1"/>
</dbReference>
<reference evidence="8" key="1">
    <citation type="journal article" date="2018" name="Virology">
        <title>A giant virus infecting green algae encodes key fermentation genes.</title>
        <authorList>
            <person name="Schvarcz C.R."/>
            <person name="Steward G.F."/>
        </authorList>
    </citation>
    <scope>NUCLEOTIDE SEQUENCE [LARGE SCALE GENOMIC DNA]</scope>
</reference>
<evidence type="ECO:0000256" key="5">
    <source>
        <dbReference type="ARBA" id="ARBA00022777"/>
    </source>
</evidence>
<dbReference type="PANTHER" id="PTHR44167:SF23">
    <property type="entry name" value="CDC7 KINASE, ISOFORM A-RELATED"/>
    <property type="match status" value="1"/>
</dbReference>
<keyword evidence="9" id="KW-1185">Reference proteome</keyword>
<dbReference type="SUPFAM" id="SSF56112">
    <property type="entry name" value="Protein kinase-like (PK-like)"/>
    <property type="match status" value="1"/>
</dbReference>
<dbReference type="Proteomes" id="UP000244773">
    <property type="component" value="Segment"/>
</dbReference>
<evidence type="ECO:0000313" key="8">
    <source>
        <dbReference type="EMBL" id="AUF82219.1"/>
    </source>
</evidence>
<dbReference type="PROSITE" id="PS00108">
    <property type="entry name" value="PROTEIN_KINASE_ST"/>
    <property type="match status" value="1"/>
</dbReference>
<dbReference type="EC" id="2.7.11.1" evidence="1"/>
<evidence type="ECO:0000256" key="3">
    <source>
        <dbReference type="ARBA" id="ARBA00022679"/>
    </source>
</evidence>
<keyword evidence="4" id="KW-0547">Nucleotide-binding</keyword>
<dbReference type="GO" id="GO:0004674">
    <property type="term" value="F:protein serine/threonine kinase activity"/>
    <property type="evidence" value="ECO:0007669"/>
    <property type="project" value="UniProtKB-KW"/>
</dbReference>
<dbReference type="InterPro" id="IPR000719">
    <property type="entry name" value="Prot_kinase_dom"/>
</dbReference>
<proteinExistence type="predicted"/>
<keyword evidence="3" id="KW-0808">Transferase</keyword>
<dbReference type="Pfam" id="PF00069">
    <property type="entry name" value="Pkinase"/>
    <property type="match status" value="1"/>
</dbReference>
<feature type="domain" description="Protein kinase" evidence="7">
    <location>
        <begin position="6"/>
        <end position="292"/>
    </location>
</feature>
<dbReference type="EMBL" id="KY322437">
    <property type="protein sequence ID" value="AUF82219.1"/>
    <property type="molecule type" value="Genomic_DNA"/>
</dbReference>
<evidence type="ECO:0000256" key="2">
    <source>
        <dbReference type="ARBA" id="ARBA00022527"/>
    </source>
</evidence>
<keyword evidence="5 8" id="KW-0418">Kinase</keyword>
<dbReference type="InterPro" id="IPR008271">
    <property type="entry name" value="Ser/Thr_kinase_AS"/>
</dbReference>
<evidence type="ECO:0000256" key="4">
    <source>
        <dbReference type="ARBA" id="ARBA00022741"/>
    </source>
</evidence>
<dbReference type="SMART" id="SM00220">
    <property type="entry name" value="S_TKc"/>
    <property type="match status" value="1"/>
</dbReference>
<gene>
    <name evidence="8" type="ORF">TetV_127</name>
</gene>
<sequence length="297" mass="33960">MFITRFKVNKTIQQNKNAYVGLAVDKQQRNLCIVKRLSCDKKARREFTALEQVRNCNPELVASLQSHRLHEDYEIVYPDDFDPIQPESGKGFMDTIDHPSCVVMTYSGSVNNLPNFMKLEHPLTEKNIVRYMKPALQTLVELENKSSVVHCDIKPQNMVYNYKTGLCTLVDFGLSQELGEKVTARKGSPLYMAPEAFFSPFDLTDRGIDMWGFGVMLYQYSNGIGHPFSVEKPNFVDQPLSHFKVSLTTMKYSNKMWCNDNCSNAKDLVQLMMNPCSSERIPASEAIKHPLFTQFVN</sequence>
<dbReference type="GO" id="GO:0005524">
    <property type="term" value="F:ATP binding"/>
    <property type="evidence" value="ECO:0007669"/>
    <property type="project" value="UniProtKB-KW"/>
</dbReference>
<evidence type="ECO:0000256" key="1">
    <source>
        <dbReference type="ARBA" id="ARBA00012513"/>
    </source>
</evidence>
<keyword evidence="2" id="KW-0723">Serine/threonine-protein kinase</keyword>
<keyword evidence="6" id="KW-0067">ATP-binding</keyword>